<dbReference type="InterPro" id="IPR007492">
    <property type="entry name" value="LytTR_DNA-bd_dom"/>
</dbReference>
<evidence type="ECO:0000313" key="5">
    <source>
        <dbReference type="Proteomes" id="UP001197492"/>
    </source>
</evidence>
<dbReference type="PROSITE" id="PS50930">
    <property type="entry name" value="HTH_LYTTR"/>
    <property type="match status" value="1"/>
</dbReference>
<dbReference type="GO" id="GO:0003677">
    <property type="term" value="F:DNA binding"/>
    <property type="evidence" value="ECO:0007669"/>
    <property type="project" value="UniProtKB-KW"/>
</dbReference>
<comment type="caution">
    <text evidence="2">The sequence shown here is derived from an EMBL/GenBank/DDBJ whole genome shotgun (WGS) entry which is preliminary data.</text>
</comment>
<dbReference type="Pfam" id="PF04397">
    <property type="entry name" value="LytTR"/>
    <property type="match status" value="1"/>
</dbReference>
<dbReference type="PANTHER" id="PTHR37299">
    <property type="entry name" value="TRANSCRIPTIONAL REGULATOR-RELATED"/>
    <property type="match status" value="1"/>
</dbReference>
<name>A0AAW4MUC0_9FIRM</name>
<protein>
    <submittedName>
        <fullName evidence="2">LytTR family transcriptional regulator DNA-binding domain-containing protein</fullName>
    </submittedName>
</protein>
<dbReference type="AlphaFoldDB" id="A0AAW4MUC0"/>
<evidence type="ECO:0000313" key="3">
    <source>
        <dbReference type="EMBL" id="MBV3392622.1"/>
    </source>
</evidence>
<dbReference type="InterPro" id="IPR046947">
    <property type="entry name" value="LytR-like"/>
</dbReference>
<dbReference type="PANTHER" id="PTHR37299:SF4">
    <property type="entry name" value="TRANSCRIPTIONAL REGULATOR"/>
    <property type="match status" value="1"/>
</dbReference>
<feature type="domain" description="HTH LytTR-type" evidence="1">
    <location>
        <begin position="40"/>
        <end position="144"/>
    </location>
</feature>
<dbReference type="Proteomes" id="UP001196408">
    <property type="component" value="Unassembled WGS sequence"/>
</dbReference>
<dbReference type="Proteomes" id="UP001197492">
    <property type="component" value="Unassembled WGS sequence"/>
</dbReference>
<evidence type="ECO:0000313" key="2">
    <source>
        <dbReference type="EMBL" id="MBV3383252.1"/>
    </source>
</evidence>
<evidence type="ECO:0000313" key="4">
    <source>
        <dbReference type="Proteomes" id="UP001196408"/>
    </source>
</evidence>
<gene>
    <name evidence="2" type="ORF">KSV97_08475</name>
    <name evidence="3" type="ORF">KSW06_04985</name>
</gene>
<reference evidence="2 5" key="1">
    <citation type="submission" date="2021-06" db="EMBL/GenBank/DDBJ databases">
        <title>Collection of gut derived symbiotic bacterial strains cultured from healthy donors.</title>
        <authorList>
            <person name="Lin H."/>
            <person name="Littmann E."/>
            <person name="Pamer E.G."/>
        </authorList>
    </citation>
    <scope>NUCLEOTIDE SEQUENCE</scope>
    <source>
        <strain evidence="3 5">MSK.21.70</strain>
        <strain evidence="2">MSK.21.82</strain>
    </source>
</reference>
<keyword evidence="2" id="KW-0238">DNA-binding</keyword>
<proteinExistence type="predicted"/>
<evidence type="ECO:0000259" key="1">
    <source>
        <dbReference type="PROSITE" id="PS50930"/>
    </source>
</evidence>
<dbReference type="GO" id="GO:0000156">
    <property type="term" value="F:phosphorelay response regulator activity"/>
    <property type="evidence" value="ECO:0007669"/>
    <property type="project" value="InterPro"/>
</dbReference>
<dbReference type="EMBL" id="JAHOEL010000022">
    <property type="protein sequence ID" value="MBV3392622.1"/>
    <property type="molecule type" value="Genomic_DNA"/>
</dbReference>
<dbReference type="GeneID" id="301324728"/>
<organism evidence="2 4">
    <name type="scientific">Catenibacterium mitsuokai</name>
    <dbReference type="NCBI Taxonomy" id="100886"/>
    <lineage>
        <taxon>Bacteria</taxon>
        <taxon>Bacillati</taxon>
        <taxon>Bacillota</taxon>
        <taxon>Erysipelotrichia</taxon>
        <taxon>Erysipelotrichales</taxon>
        <taxon>Coprobacillaceae</taxon>
        <taxon>Catenibacterium</taxon>
    </lineage>
</organism>
<sequence length="144" mass="17004">MKTKIELISEENVEETIIRCHKMTDEIQNIVSYIENEKKIIVYKRGTAYPLNINSIYYFEIVDQNAFVYCEKEIYESKMKLYEFEQETEGTSFFRASKSLIINADKIDSIKPSLSGRFEVVLKNKEKLIVSRQYVRVLKHMIGL</sequence>
<dbReference type="RefSeq" id="WP_217747989.1">
    <property type="nucleotide sequence ID" value="NZ_JAHOEB010000022.1"/>
</dbReference>
<keyword evidence="5" id="KW-1185">Reference proteome</keyword>
<accession>A0AAW4MUC0</accession>
<dbReference type="EMBL" id="JAHOEF010000058">
    <property type="protein sequence ID" value="MBV3383252.1"/>
    <property type="molecule type" value="Genomic_DNA"/>
</dbReference>
<dbReference type="SMART" id="SM00850">
    <property type="entry name" value="LytTR"/>
    <property type="match status" value="1"/>
</dbReference>